<dbReference type="InterPro" id="IPR005950">
    <property type="entry name" value="ModA"/>
</dbReference>
<dbReference type="AlphaFoldDB" id="A0AAE6WVE6"/>
<evidence type="ECO:0000256" key="2">
    <source>
        <dbReference type="ARBA" id="ARBA00022505"/>
    </source>
</evidence>
<dbReference type="PIRSF" id="PIRSF004846">
    <property type="entry name" value="ModA"/>
    <property type="match status" value="1"/>
</dbReference>
<dbReference type="GO" id="GO:0030973">
    <property type="term" value="F:molybdate ion binding"/>
    <property type="evidence" value="ECO:0007669"/>
    <property type="project" value="TreeGrafter"/>
</dbReference>
<keyword evidence="2 6" id="KW-0500">Molybdenum</keyword>
<dbReference type="PROSITE" id="PS51257">
    <property type="entry name" value="PROKAR_LIPOPROTEIN"/>
    <property type="match status" value="1"/>
</dbReference>
<dbReference type="Proteomes" id="UP000503505">
    <property type="component" value="Chromosome"/>
</dbReference>
<dbReference type="PANTHER" id="PTHR30632">
    <property type="entry name" value="MOLYBDATE-BINDING PERIPLASMIC PROTEIN"/>
    <property type="match status" value="1"/>
</dbReference>
<proteinExistence type="inferred from homology"/>
<sequence>MKKGLILFSAVFLSCSIQAGSTVRVYAAASLSNAVTDIARRYEKQYPSIKVVLVFAASSSLARQIETGAPADIFFSADQDWMNYLVKKQKIARSQVKPLLSNELVLISPLQRQQSFQASSQFNFAQSFQGYVCTGQMESVPVGKYAKQSLTNLKWLKGLQGRIVETDSVRSALAFVERGECQAGIVYKTDALQSKKVKIAGVFPAHTHSPIVYPIALTQQGSKNADAVKFIRFMSQHTEAKKIYQHYGFKL</sequence>
<accession>A0AAE6WVE6</accession>
<dbReference type="FunFam" id="3.40.190.10:FF:000035">
    <property type="entry name" value="Molybdate ABC transporter substrate-binding protein"/>
    <property type="match status" value="1"/>
</dbReference>
<dbReference type="GO" id="GO:0015689">
    <property type="term" value="P:molybdate ion transport"/>
    <property type="evidence" value="ECO:0007669"/>
    <property type="project" value="InterPro"/>
</dbReference>
<comment type="similarity">
    <text evidence="1">Belongs to the bacterial solute-binding protein ModA family.</text>
</comment>
<feature type="chain" id="PRO_5041960143" evidence="7">
    <location>
        <begin position="20"/>
        <end position="251"/>
    </location>
</feature>
<name>A0AAE6WVE6_9GAMM</name>
<evidence type="ECO:0000313" key="8">
    <source>
        <dbReference type="EMBL" id="QIC67223.1"/>
    </source>
</evidence>
<evidence type="ECO:0000256" key="4">
    <source>
        <dbReference type="ARBA" id="ARBA00022729"/>
    </source>
</evidence>
<protein>
    <submittedName>
        <fullName evidence="8">Molybdate ABC transporter substrate-binding protein</fullName>
    </submittedName>
</protein>
<feature type="binding site" evidence="6">
    <location>
        <position position="187"/>
    </location>
    <ligand>
        <name>molybdate</name>
        <dbReference type="ChEBI" id="CHEBI:36264"/>
    </ligand>
</feature>
<evidence type="ECO:0000256" key="3">
    <source>
        <dbReference type="ARBA" id="ARBA00022723"/>
    </source>
</evidence>
<evidence type="ECO:0000256" key="7">
    <source>
        <dbReference type="SAM" id="SignalP"/>
    </source>
</evidence>
<feature type="binding site" evidence="6">
    <location>
        <position position="30"/>
    </location>
    <ligand>
        <name>molybdate</name>
        <dbReference type="ChEBI" id="CHEBI:36264"/>
    </ligand>
</feature>
<dbReference type="GO" id="GO:1901359">
    <property type="term" value="F:tungstate binding"/>
    <property type="evidence" value="ECO:0007669"/>
    <property type="project" value="UniProtKB-ARBA"/>
</dbReference>
<dbReference type="NCBIfam" id="TIGR01256">
    <property type="entry name" value="modA"/>
    <property type="match status" value="1"/>
</dbReference>
<feature type="signal peptide" evidence="7">
    <location>
        <begin position="1"/>
        <end position="19"/>
    </location>
</feature>
<evidence type="ECO:0000256" key="5">
    <source>
        <dbReference type="ARBA" id="ARBA00062515"/>
    </source>
</evidence>
<dbReference type="RefSeq" id="WP_163171327.1">
    <property type="nucleotide sequence ID" value="NZ_CP044463.1"/>
</dbReference>
<comment type="subunit">
    <text evidence="5">The complex is composed of two ATP-binding proteins (ModC), two transmembrane proteins (ModB) and a solute-binding protein (ModA).</text>
</comment>
<keyword evidence="3 6" id="KW-0479">Metal-binding</keyword>
<evidence type="ECO:0000256" key="1">
    <source>
        <dbReference type="ARBA" id="ARBA00009175"/>
    </source>
</evidence>
<reference evidence="8 9" key="1">
    <citation type="submission" date="2019-09" db="EMBL/GenBank/DDBJ databases">
        <title>Non-baumannii Acinetobacter spp. carrying blaNDM-1 isolated in China.</title>
        <authorList>
            <person name="Cui C."/>
            <person name="Chen C."/>
            <person name="Sun J."/>
            <person name="Liu Y."/>
        </authorList>
    </citation>
    <scope>NUCLEOTIDE SEQUENCE [LARGE SCALE GENOMIC DNA]</scope>
    <source>
        <strain evidence="8 9">HZE23-1</strain>
    </source>
</reference>
<dbReference type="Gene3D" id="3.40.190.10">
    <property type="entry name" value="Periplasmic binding protein-like II"/>
    <property type="match status" value="2"/>
</dbReference>
<dbReference type="Pfam" id="PF13531">
    <property type="entry name" value="SBP_bac_11"/>
    <property type="match status" value="1"/>
</dbReference>
<organism evidence="8 9">
    <name type="scientific">Acinetobacter schindleri</name>
    <dbReference type="NCBI Taxonomy" id="108981"/>
    <lineage>
        <taxon>Bacteria</taxon>
        <taxon>Pseudomonadati</taxon>
        <taxon>Pseudomonadota</taxon>
        <taxon>Gammaproteobacteria</taxon>
        <taxon>Moraxellales</taxon>
        <taxon>Moraxellaceae</taxon>
        <taxon>Acinetobacter</taxon>
    </lineage>
</organism>
<dbReference type="PANTHER" id="PTHR30632:SF17">
    <property type="entry name" value="MOLYBDATE-BINDING PROTEIN MODA"/>
    <property type="match status" value="1"/>
</dbReference>
<dbReference type="GO" id="GO:0046872">
    <property type="term" value="F:metal ion binding"/>
    <property type="evidence" value="ECO:0007669"/>
    <property type="project" value="UniProtKB-KW"/>
</dbReference>
<feature type="binding site" evidence="6">
    <location>
        <position position="169"/>
    </location>
    <ligand>
        <name>molybdate</name>
        <dbReference type="ChEBI" id="CHEBI:36264"/>
    </ligand>
</feature>
<evidence type="ECO:0000256" key="6">
    <source>
        <dbReference type="PIRSR" id="PIRSR004846-1"/>
    </source>
</evidence>
<feature type="binding site" evidence="6">
    <location>
        <position position="58"/>
    </location>
    <ligand>
        <name>molybdate</name>
        <dbReference type="ChEBI" id="CHEBI:36264"/>
    </ligand>
</feature>
<gene>
    <name evidence="8" type="primary">modA</name>
    <name evidence="8" type="ORF">FSC10_07495</name>
</gene>
<evidence type="ECO:0000313" key="9">
    <source>
        <dbReference type="Proteomes" id="UP000503505"/>
    </source>
</evidence>
<dbReference type="GO" id="GO:0030288">
    <property type="term" value="C:outer membrane-bounded periplasmic space"/>
    <property type="evidence" value="ECO:0007669"/>
    <property type="project" value="TreeGrafter"/>
</dbReference>
<keyword evidence="4 7" id="KW-0732">Signal</keyword>
<dbReference type="SUPFAM" id="SSF53850">
    <property type="entry name" value="Periplasmic binding protein-like II"/>
    <property type="match status" value="1"/>
</dbReference>
<dbReference type="InterPro" id="IPR050682">
    <property type="entry name" value="ModA/WtpA"/>
</dbReference>
<dbReference type="EMBL" id="CP044463">
    <property type="protein sequence ID" value="QIC67223.1"/>
    <property type="molecule type" value="Genomic_DNA"/>
</dbReference>